<dbReference type="GeneID" id="53687254"/>
<dbReference type="KEGG" id="mfz:AOB57_003995"/>
<dbReference type="GO" id="GO:0008168">
    <property type="term" value="F:methyltransferase activity"/>
    <property type="evidence" value="ECO:0007669"/>
    <property type="project" value="UniProtKB-KW"/>
</dbReference>
<dbReference type="EMBL" id="JAAYQL010000076">
    <property type="protein sequence ID" value="NLK33597.1"/>
    <property type="molecule type" value="Genomic_DNA"/>
</dbReference>
<dbReference type="Proteomes" id="UP000053087">
    <property type="component" value="Chromosome"/>
</dbReference>
<dbReference type="SUPFAM" id="SSF53335">
    <property type="entry name" value="S-adenosyl-L-methionine-dependent methyltransferases"/>
    <property type="match status" value="1"/>
</dbReference>
<dbReference type="Pfam" id="PF08242">
    <property type="entry name" value="Methyltransf_12"/>
    <property type="match status" value="1"/>
</dbReference>
<evidence type="ECO:0000259" key="1">
    <source>
        <dbReference type="Pfam" id="PF08242"/>
    </source>
</evidence>
<reference evidence="2 4" key="1">
    <citation type="journal article" date="2016" name="Int. J. Syst. Evol. Microbiol.">
        <title>Methanosarcina flavescens sp. nov., a methanogenic archaeon isolated from a full-scale anaerobic digester.</title>
        <authorList>
            <person name="Kern T."/>
            <person name="Fischer M.A."/>
            <person name="Deppenmeier U."/>
            <person name="Schmitz R.A."/>
            <person name="Rother M."/>
        </authorList>
    </citation>
    <scope>NUCLEOTIDE SEQUENCE [LARGE SCALE GENOMIC DNA]</scope>
    <source>
        <strain evidence="2 4">E03.2</strain>
    </source>
</reference>
<dbReference type="InterPro" id="IPR013217">
    <property type="entry name" value="Methyltransf_12"/>
</dbReference>
<gene>
    <name evidence="2" type="ORF">AOB57_003995</name>
    <name evidence="3" type="ORF">GX302_12485</name>
</gene>
<dbReference type="CDD" id="cd02440">
    <property type="entry name" value="AdoMet_MTases"/>
    <property type="match status" value="1"/>
</dbReference>
<dbReference type="PANTHER" id="PTHR43861">
    <property type="entry name" value="TRANS-ACONITATE 2-METHYLTRANSFERASE-RELATED"/>
    <property type="match status" value="1"/>
</dbReference>
<keyword evidence="2" id="KW-0808">Transferase</keyword>
<protein>
    <submittedName>
        <fullName evidence="2">Class I SAM-dependent methyltransferase</fullName>
    </submittedName>
</protein>
<sequence length="233" mass="26808">MTPAKPAQNAIPNLLEDFDARILSILPYYSSFHQETINLVKSLPSSPRIWLDTGCGTGSLVNKATEEFSTTKFLLLDPSEGMLDQAREKLSLCSADRLEFLKASPTQDFLQELEEQPDVVTAIQCHHYLSREDRAKAVGVCHRLLKDSGIYITFENIRPLTKEGIMIGKRYLHDFQLAHGRTEEEIKEYLERFDTEYFPITVEEHLKLLRDAGFKAVEIFWYSYMQAGFYCIK</sequence>
<evidence type="ECO:0000313" key="3">
    <source>
        <dbReference type="EMBL" id="NLK33597.1"/>
    </source>
</evidence>
<evidence type="ECO:0000313" key="5">
    <source>
        <dbReference type="Proteomes" id="UP000585579"/>
    </source>
</evidence>
<dbReference type="GO" id="GO:0032259">
    <property type="term" value="P:methylation"/>
    <property type="evidence" value="ECO:0007669"/>
    <property type="project" value="UniProtKB-KW"/>
</dbReference>
<feature type="domain" description="Methyltransferase type 12" evidence="1">
    <location>
        <begin position="51"/>
        <end position="150"/>
    </location>
</feature>
<name>A0A660HQ92_9EURY</name>
<organism evidence="2 4">
    <name type="scientific">Methanosarcina flavescens</name>
    <dbReference type="NCBI Taxonomy" id="1715806"/>
    <lineage>
        <taxon>Archaea</taxon>
        <taxon>Methanobacteriati</taxon>
        <taxon>Methanobacteriota</taxon>
        <taxon>Stenosarchaea group</taxon>
        <taxon>Methanomicrobia</taxon>
        <taxon>Methanosarcinales</taxon>
        <taxon>Methanosarcinaceae</taxon>
        <taxon>Methanosarcina</taxon>
    </lineage>
</organism>
<accession>A0A660HQ92</accession>
<dbReference type="EMBL" id="CP032683">
    <property type="protein sequence ID" value="AYK14461.1"/>
    <property type="molecule type" value="Genomic_DNA"/>
</dbReference>
<dbReference type="AlphaFoldDB" id="A0A660HQ92"/>
<dbReference type="RefSeq" id="WP_054299132.1">
    <property type="nucleotide sequence ID" value="NZ_CP032683.1"/>
</dbReference>
<keyword evidence="4" id="KW-1185">Reference proteome</keyword>
<keyword evidence="2" id="KW-0489">Methyltransferase</keyword>
<evidence type="ECO:0000313" key="4">
    <source>
        <dbReference type="Proteomes" id="UP000053087"/>
    </source>
</evidence>
<dbReference type="InterPro" id="IPR029063">
    <property type="entry name" value="SAM-dependent_MTases_sf"/>
</dbReference>
<evidence type="ECO:0000313" key="2">
    <source>
        <dbReference type="EMBL" id="AYK14461.1"/>
    </source>
</evidence>
<proteinExistence type="predicted"/>
<dbReference type="Proteomes" id="UP000585579">
    <property type="component" value="Unassembled WGS sequence"/>
</dbReference>
<dbReference type="OrthoDB" id="1018at2157"/>
<reference evidence="3 5" key="3">
    <citation type="journal article" date="2020" name="Biotechnol. Biofuels">
        <title>New insights from the biogas microbiome by comprehensive genome-resolved metagenomics of nearly 1600 species originating from multiple anaerobic digesters.</title>
        <authorList>
            <person name="Campanaro S."/>
            <person name="Treu L."/>
            <person name="Rodriguez-R L.M."/>
            <person name="Kovalovszki A."/>
            <person name="Ziels R.M."/>
            <person name="Maus I."/>
            <person name="Zhu X."/>
            <person name="Kougias P.G."/>
            <person name="Basile A."/>
            <person name="Luo G."/>
            <person name="Schluter A."/>
            <person name="Konstantinidis K.T."/>
            <person name="Angelidaki I."/>
        </authorList>
    </citation>
    <scope>NUCLEOTIDE SEQUENCE [LARGE SCALE GENOMIC DNA]</scope>
    <source>
        <strain evidence="3">AS22ysBPME_46</strain>
    </source>
</reference>
<dbReference type="Gene3D" id="3.40.50.150">
    <property type="entry name" value="Vaccinia Virus protein VP39"/>
    <property type="match status" value="1"/>
</dbReference>
<reference evidence="2" key="2">
    <citation type="submission" date="2018-10" db="EMBL/GenBank/DDBJ databases">
        <authorList>
            <person name="Fischer M.A."/>
            <person name="Kern T."/>
            <person name="Deppenmeier U."/>
            <person name="Schmitz R.A."/>
            <person name="Rother M."/>
        </authorList>
    </citation>
    <scope>NUCLEOTIDE SEQUENCE</scope>
    <source>
        <strain evidence="2">E03.2</strain>
    </source>
</reference>